<evidence type="ECO:0000313" key="2">
    <source>
        <dbReference type="Proteomes" id="UP000186857"/>
    </source>
</evidence>
<dbReference type="InterPro" id="IPR016024">
    <property type="entry name" value="ARM-type_fold"/>
</dbReference>
<dbReference type="AlphaFoldDB" id="A0A1Q8V9X1"/>
<comment type="caution">
    <text evidence="1">The sequence shown here is derived from an EMBL/GenBank/DDBJ whole genome shotgun (WGS) entry which is preliminary data.</text>
</comment>
<dbReference type="RefSeq" id="WP_075376552.1">
    <property type="nucleotide sequence ID" value="NZ_MSKJ01000010.1"/>
</dbReference>
<dbReference type="OrthoDB" id="9797162at2"/>
<name>A0A1Q8V9X1_9ACTO</name>
<dbReference type="Proteomes" id="UP000186857">
    <property type="component" value="Unassembled WGS sequence"/>
</dbReference>
<gene>
    <name evidence="1" type="ORF">BKH29_05340</name>
</gene>
<proteinExistence type="predicted"/>
<dbReference type="Gene3D" id="1.25.40.290">
    <property type="entry name" value="ARM repeat domains"/>
    <property type="match status" value="1"/>
</dbReference>
<sequence>MSPAAGITAERQADLSSGRDESRTLAEILAITHSALLTQVVPDAPEDLLEAAKHADSLGILARMQTMGEALYTHLGRSACLDLAGHPADTVRGWAVFALVSQEKDGDVDTLLALARPAADDPHFGVREWSWMAVRPHLVPQLDEAIRALRPWTSEPSERIRRFASEALRPRGVWARHIPALKKEPERGLPLLEPLRADSSHYVQDSVANWVNDAAKTQPTWAMELCGRWQEESPTPATERIIKRALRSIRR</sequence>
<protein>
    <submittedName>
        <fullName evidence="1">DNA alkylation repair protein</fullName>
    </submittedName>
</protein>
<dbReference type="EMBL" id="MSKJ01000010">
    <property type="protein sequence ID" value="OLO44877.1"/>
    <property type="molecule type" value="Genomic_DNA"/>
</dbReference>
<reference evidence="1 2" key="1">
    <citation type="submission" date="2016-12" db="EMBL/GenBank/DDBJ databases">
        <title>Genomic Comparison of strains in the 'Actinomyces naeslundii' Group.</title>
        <authorList>
            <person name="Mughal S.R."/>
            <person name="Do T."/>
            <person name="Gilbert S.C."/>
            <person name="Witherden E.A."/>
            <person name="Didelot X."/>
            <person name="Beighton D."/>
        </authorList>
    </citation>
    <scope>NUCLEOTIDE SEQUENCE [LARGE SCALE GENOMIC DNA]</scope>
    <source>
        <strain evidence="1 2">CCUG 33920</strain>
    </source>
</reference>
<dbReference type="SUPFAM" id="SSF48371">
    <property type="entry name" value="ARM repeat"/>
    <property type="match status" value="1"/>
</dbReference>
<accession>A0A1Q8V9X1</accession>
<organism evidence="1 2">
    <name type="scientific">Actinomyces oris</name>
    <dbReference type="NCBI Taxonomy" id="544580"/>
    <lineage>
        <taxon>Bacteria</taxon>
        <taxon>Bacillati</taxon>
        <taxon>Actinomycetota</taxon>
        <taxon>Actinomycetes</taxon>
        <taxon>Actinomycetales</taxon>
        <taxon>Actinomycetaceae</taxon>
        <taxon>Actinomyces</taxon>
    </lineage>
</organism>
<evidence type="ECO:0000313" key="1">
    <source>
        <dbReference type="EMBL" id="OLO44877.1"/>
    </source>
</evidence>